<evidence type="ECO:0000313" key="2">
    <source>
        <dbReference type="EMBL" id="TCD71103.1"/>
    </source>
</evidence>
<accession>A0A4R0RUB1</accession>
<reference evidence="2 3" key="1">
    <citation type="submission" date="2018-11" db="EMBL/GenBank/DDBJ databases">
        <title>Genome assembly of Steccherinum ochraceum LE-BIN_3174, the white-rot fungus of the Steccherinaceae family (The Residual Polyporoid clade, Polyporales, Basidiomycota).</title>
        <authorList>
            <person name="Fedorova T.V."/>
            <person name="Glazunova O.A."/>
            <person name="Landesman E.O."/>
            <person name="Moiseenko K.V."/>
            <person name="Psurtseva N.V."/>
            <person name="Savinova O.S."/>
            <person name="Shakhova N.V."/>
            <person name="Tyazhelova T.V."/>
            <person name="Vasina D.V."/>
        </authorList>
    </citation>
    <scope>NUCLEOTIDE SEQUENCE [LARGE SCALE GENOMIC DNA]</scope>
    <source>
        <strain evidence="2 3">LE-BIN_3174</strain>
    </source>
</reference>
<keyword evidence="1" id="KW-0732">Signal</keyword>
<evidence type="ECO:0000313" key="3">
    <source>
        <dbReference type="Proteomes" id="UP000292702"/>
    </source>
</evidence>
<sequence length="213" mass="22112">MLSLALAHLAVLTAVFASPVSLDRRGLSLERVPAIAPGNACDGFGAGAFDTAYNFTLSAFNSTLDLKGEQLVLGQAGAIDGASFAVLSTFKSYHYDDFPSLSLLQGGLKPDGDRPGSAGEVADGTEPGFIIEDNPPAPAPIYCGLASTSAHGGGTGNPQLAVNHDADSFSLCRTGTEATAQVNVVYKPTPDNFDKYIYDSCYPVKLEMVGLTD</sequence>
<organism evidence="2 3">
    <name type="scientific">Steccherinum ochraceum</name>
    <dbReference type="NCBI Taxonomy" id="92696"/>
    <lineage>
        <taxon>Eukaryota</taxon>
        <taxon>Fungi</taxon>
        <taxon>Dikarya</taxon>
        <taxon>Basidiomycota</taxon>
        <taxon>Agaricomycotina</taxon>
        <taxon>Agaricomycetes</taxon>
        <taxon>Polyporales</taxon>
        <taxon>Steccherinaceae</taxon>
        <taxon>Steccherinum</taxon>
    </lineage>
</organism>
<keyword evidence="3" id="KW-1185">Reference proteome</keyword>
<name>A0A4R0RUB1_9APHY</name>
<dbReference type="OrthoDB" id="2844016at2759"/>
<gene>
    <name evidence="2" type="ORF">EIP91_000197</name>
</gene>
<proteinExistence type="predicted"/>
<comment type="caution">
    <text evidence="2">The sequence shown here is derived from an EMBL/GenBank/DDBJ whole genome shotgun (WGS) entry which is preliminary data.</text>
</comment>
<feature type="signal peptide" evidence="1">
    <location>
        <begin position="1"/>
        <end position="17"/>
    </location>
</feature>
<evidence type="ECO:0000256" key="1">
    <source>
        <dbReference type="SAM" id="SignalP"/>
    </source>
</evidence>
<protein>
    <submittedName>
        <fullName evidence="2">Uncharacterized protein</fullName>
    </submittedName>
</protein>
<feature type="chain" id="PRO_5020692473" evidence="1">
    <location>
        <begin position="18"/>
        <end position="213"/>
    </location>
</feature>
<dbReference type="Proteomes" id="UP000292702">
    <property type="component" value="Unassembled WGS sequence"/>
</dbReference>
<dbReference type="EMBL" id="RWJN01000010">
    <property type="protein sequence ID" value="TCD71103.1"/>
    <property type="molecule type" value="Genomic_DNA"/>
</dbReference>
<dbReference type="AlphaFoldDB" id="A0A4R0RUB1"/>